<feature type="region of interest" description="Disordered" evidence="1">
    <location>
        <begin position="120"/>
        <end position="139"/>
    </location>
</feature>
<evidence type="ECO:0000313" key="2">
    <source>
        <dbReference type="EMBL" id="KAL0904365.1"/>
    </source>
</evidence>
<dbReference type="Proteomes" id="UP001552299">
    <property type="component" value="Unassembled WGS sequence"/>
</dbReference>
<sequence>MIGTPLWVDALIGAWGHQEFAHVCVCLDLAQKIQTGVWINGMSGRFYQRVEYEGLEREIPRNAPKRMGEIGNGSLNGEGADKHPNLEVNNRGKNAANPSVEEMGKGGLDVPNTLKQPANSTCAITGGGSSKGKQVDVDDDERQFGPWNLIDLKKVPEPTLVMKQEKFKPTWREKQLGIKQALLFGVGVKPPRTRDRLSQDHWEKELQ</sequence>
<feature type="region of interest" description="Disordered" evidence="1">
    <location>
        <begin position="64"/>
        <end position="88"/>
    </location>
</feature>
<reference evidence="2 3" key="1">
    <citation type="journal article" date="2024" name="Plant Biotechnol. J.">
        <title>Dendrobium thyrsiflorum genome and its molecular insights into genes involved in important horticultural traits.</title>
        <authorList>
            <person name="Chen B."/>
            <person name="Wang J.Y."/>
            <person name="Zheng P.J."/>
            <person name="Li K.L."/>
            <person name="Liang Y.M."/>
            <person name="Chen X.F."/>
            <person name="Zhang C."/>
            <person name="Zhao X."/>
            <person name="He X."/>
            <person name="Zhang G.Q."/>
            <person name="Liu Z.J."/>
            <person name="Xu Q."/>
        </authorList>
    </citation>
    <scope>NUCLEOTIDE SEQUENCE [LARGE SCALE GENOMIC DNA]</scope>
    <source>
        <strain evidence="2">GZMU011</strain>
    </source>
</reference>
<accession>A0ABD0TXI5</accession>
<dbReference type="EMBL" id="JANQDX010000019">
    <property type="protein sequence ID" value="KAL0904365.1"/>
    <property type="molecule type" value="Genomic_DNA"/>
</dbReference>
<proteinExistence type="predicted"/>
<name>A0ABD0TXI5_DENTH</name>
<gene>
    <name evidence="2" type="ORF">M5K25_026460</name>
</gene>
<protein>
    <submittedName>
        <fullName evidence="2">Uncharacterized protein</fullName>
    </submittedName>
</protein>
<keyword evidence="3" id="KW-1185">Reference proteome</keyword>
<evidence type="ECO:0000313" key="3">
    <source>
        <dbReference type="Proteomes" id="UP001552299"/>
    </source>
</evidence>
<evidence type="ECO:0000256" key="1">
    <source>
        <dbReference type="SAM" id="MobiDB-lite"/>
    </source>
</evidence>
<dbReference type="AlphaFoldDB" id="A0ABD0TXI5"/>
<organism evidence="2 3">
    <name type="scientific">Dendrobium thyrsiflorum</name>
    <name type="common">Pinecone-like raceme dendrobium</name>
    <name type="synonym">Orchid</name>
    <dbReference type="NCBI Taxonomy" id="117978"/>
    <lineage>
        <taxon>Eukaryota</taxon>
        <taxon>Viridiplantae</taxon>
        <taxon>Streptophyta</taxon>
        <taxon>Embryophyta</taxon>
        <taxon>Tracheophyta</taxon>
        <taxon>Spermatophyta</taxon>
        <taxon>Magnoliopsida</taxon>
        <taxon>Liliopsida</taxon>
        <taxon>Asparagales</taxon>
        <taxon>Orchidaceae</taxon>
        <taxon>Epidendroideae</taxon>
        <taxon>Malaxideae</taxon>
        <taxon>Dendrobiinae</taxon>
        <taxon>Dendrobium</taxon>
    </lineage>
</organism>
<comment type="caution">
    <text evidence="2">The sequence shown here is derived from an EMBL/GenBank/DDBJ whole genome shotgun (WGS) entry which is preliminary data.</text>
</comment>